<gene>
    <name evidence="3" type="ORF">WOLCODRAFT_113031</name>
</gene>
<accession>A0A2H3IVL4</accession>
<keyword evidence="2" id="KW-1133">Transmembrane helix</keyword>
<keyword evidence="2" id="KW-0812">Transmembrane</keyword>
<evidence type="ECO:0000256" key="1">
    <source>
        <dbReference type="SAM" id="MobiDB-lite"/>
    </source>
</evidence>
<dbReference type="AlphaFoldDB" id="A0A2H3IVL4"/>
<keyword evidence="4" id="KW-1185">Reference proteome</keyword>
<evidence type="ECO:0000313" key="3">
    <source>
        <dbReference type="EMBL" id="PCH34032.1"/>
    </source>
</evidence>
<protein>
    <submittedName>
        <fullName evidence="3">Uncharacterized protein</fullName>
    </submittedName>
</protein>
<name>A0A2H3IVL4_WOLCO</name>
<dbReference type="OMA" id="REVNIWV"/>
<reference evidence="3 4" key="1">
    <citation type="journal article" date="2012" name="Science">
        <title>The Paleozoic origin of enzymatic lignin decomposition reconstructed from 31 fungal genomes.</title>
        <authorList>
            <person name="Floudas D."/>
            <person name="Binder M."/>
            <person name="Riley R."/>
            <person name="Barry K."/>
            <person name="Blanchette R.A."/>
            <person name="Henrissat B."/>
            <person name="Martinez A.T."/>
            <person name="Otillar R."/>
            <person name="Spatafora J.W."/>
            <person name="Yadav J.S."/>
            <person name="Aerts A."/>
            <person name="Benoit I."/>
            <person name="Boyd A."/>
            <person name="Carlson A."/>
            <person name="Copeland A."/>
            <person name="Coutinho P.M."/>
            <person name="de Vries R.P."/>
            <person name="Ferreira P."/>
            <person name="Findley K."/>
            <person name="Foster B."/>
            <person name="Gaskell J."/>
            <person name="Glotzer D."/>
            <person name="Gorecki P."/>
            <person name="Heitman J."/>
            <person name="Hesse C."/>
            <person name="Hori C."/>
            <person name="Igarashi K."/>
            <person name="Jurgens J.A."/>
            <person name="Kallen N."/>
            <person name="Kersten P."/>
            <person name="Kohler A."/>
            <person name="Kuees U."/>
            <person name="Kumar T.K.A."/>
            <person name="Kuo A."/>
            <person name="LaButti K."/>
            <person name="Larrondo L.F."/>
            <person name="Lindquist E."/>
            <person name="Ling A."/>
            <person name="Lombard V."/>
            <person name="Lucas S."/>
            <person name="Lundell T."/>
            <person name="Martin R."/>
            <person name="McLaughlin D.J."/>
            <person name="Morgenstern I."/>
            <person name="Morin E."/>
            <person name="Murat C."/>
            <person name="Nagy L.G."/>
            <person name="Nolan M."/>
            <person name="Ohm R.A."/>
            <person name="Patyshakuliyeva A."/>
            <person name="Rokas A."/>
            <person name="Ruiz-Duenas F.J."/>
            <person name="Sabat G."/>
            <person name="Salamov A."/>
            <person name="Samejima M."/>
            <person name="Schmutz J."/>
            <person name="Slot J.C."/>
            <person name="St John F."/>
            <person name="Stenlid J."/>
            <person name="Sun H."/>
            <person name="Sun S."/>
            <person name="Syed K."/>
            <person name="Tsang A."/>
            <person name="Wiebenga A."/>
            <person name="Young D."/>
            <person name="Pisabarro A."/>
            <person name="Eastwood D.C."/>
            <person name="Martin F."/>
            <person name="Cullen D."/>
            <person name="Grigoriev I.V."/>
            <person name="Hibbett D.S."/>
        </authorList>
    </citation>
    <scope>NUCLEOTIDE SEQUENCE [LARGE SCALE GENOMIC DNA]</scope>
    <source>
        <strain evidence="3 4">MD-104</strain>
    </source>
</reference>
<feature type="transmembrane region" description="Helical" evidence="2">
    <location>
        <begin position="200"/>
        <end position="218"/>
    </location>
</feature>
<dbReference type="STRING" id="742152.A0A2H3IVL4"/>
<feature type="region of interest" description="Disordered" evidence="1">
    <location>
        <begin position="1"/>
        <end position="57"/>
    </location>
</feature>
<feature type="compositionally biased region" description="Low complexity" evidence="1">
    <location>
        <begin position="37"/>
        <end position="53"/>
    </location>
</feature>
<dbReference type="OrthoDB" id="3247214at2759"/>
<dbReference type="Proteomes" id="UP000218811">
    <property type="component" value="Unassembled WGS sequence"/>
</dbReference>
<feature type="compositionally biased region" description="Basic and acidic residues" evidence="1">
    <location>
        <begin position="24"/>
        <end position="33"/>
    </location>
</feature>
<keyword evidence="2" id="KW-0472">Membrane</keyword>
<dbReference type="EMBL" id="KB467831">
    <property type="protein sequence ID" value="PCH34032.1"/>
    <property type="molecule type" value="Genomic_DNA"/>
</dbReference>
<evidence type="ECO:0000256" key="2">
    <source>
        <dbReference type="SAM" id="Phobius"/>
    </source>
</evidence>
<sequence length="266" mass="29011">MSGGGSGDRQSVWSLLDSMTPPRATREEQHGYDSDTSVMSMSESDASDDSSVMFCAPLEPDDTSEVELARSEVISLSDGSFAGVDERTEARPRGRLAGPWPFGVGGEVASEATGPPSQDPRPVERKVWVPSATKISLEVRWWGYRVYLPPSVLAVLDNHRIQASKRAALLTTALKWLLDHVPITAVPLQMRPALHLLRGLVPYLAYTGAFIAWSWSAVKMFDKGHGVVLTATWLLPLGLIPGAWEENMFAEADRPAADETDRPAAR</sequence>
<proteinExistence type="predicted"/>
<evidence type="ECO:0000313" key="4">
    <source>
        <dbReference type="Proteomes" id="UP000218811"/>
    </source>
</evidence>
<feature type="transmembrane region" description="Helical" evidence="2">
    <location>
        <begin position="224"/>
        <end position="244"/>
    </location>
</feature>
<organism evidence="3 4">
    <name type="scientific">Wolfiporia cocos (strain MD-104)</name>
    <name type="common">Brown rot fungus</name>
    <dbReference type="NCBI Taxonomy" id="742152"/>
    <lineage>
        <taxon>Eukaryota</taxon>
        <taxon>Fungi</taxon>
        <taxon>Dikarya</taxon>
        <taxon>Basidiomycota</taxon>
        <taxon>Agaricomycotina</taxon>
        <taxon>Agaricomycetes</taxon>
        <taxon>Polyporales</taxon>
        <taxon>Phaeolaceae</taxon>
        <taxon>Wolfiporia</taxon>
    </lineage>
</organism>